<dbReference type="SUPFAM" id="SSF88946">
    <property type="entry name" value="Sigma2 domain of RNA polymerase sigma factors"/>
    <property type="match status" value="1"/>
</dbReference>
<dbReference type="InterPro" id="IPR007630">
    <property type="entry name" value="RNA_pol_sigma70_r4"/>
</dbReference>
<evidence type="ECO:0000259" key="6">
    <source>
        <dbReference type="Pfam" id="PF04545"/>
    </source>
</evidence>
<dbReference type="NCBIfam" id="TIGR02937">
    <property type="entry name" value="sigma70-ECF"/>
    <property type="match status" value="1"/>
</dbReference>
<evidence type="ECO:0000256" key="3">
    <source>
        <dbReference type="ARBA" id="ARBA00023082"/>
    </source>
</evidence>
<proteinExistence type="inferred from homology"/>
<dbReference type="GO" id="GO:0016987">
    <property type="term" value="F:sigma factor activity"/>
    <property type="evidence" value="ECO:0007669"/>
    <property type="project" value="UniProtKB-KW"/>
</dbReference>
<dbReference type="RefSeq" id="WP_096461808.1">
    <property type="nucleotide sequence ID" value="NZ_AP014936.1"/>
</dbReference>
<feature type="domain" description="RNA polymerase sigma-70 region 4" evidence="6">
    <location>
        <begin position="133"/>
        <end position="181"/>
    </location>
</feature>
<dbReference type="Proteomes" id="UP000218899">
    <property type="component" value="Chromosome"/>
</dbReference>
<dbReference type="InterPro" id="IPR036388">
    <property type="entry name" value="WH-like_DNA-bd_sf"/>
</dbReference>
<dbReference type="GO" id="GO:0006352">
    <property type="term" value="P:DNA-templated transcription initiation"/>
    <property type="evidence" value="ECO:0007669"/>
    <property type="project" value="InterPro"/>
</dbReference>
<comment type="similarity">
    <text evidence="1">Belongs to the sigma-70 factor family. ECF subfamily.</text>
</comment>
<dbReference type="Gene3D" id="1.10.10.10">
    <property type="entry name" value="Winged helix-like DNA-binding domain superfamily/Winged helix DNA-binding domain"/>
    <property type="match status" value="1"/>
</dbReference>
<dbReference type="PANTHER" id="PTHR43133">
    <property type="entry name" value="RNA POLYMERASE ECF-TYPE SIGMA FACTO"/>
    <property type="match status" value="1"/>
</dbReference>
<dbReference type="Pfam" id="PF04545">
    <property type="entry name" value="Sigma70_r4"/>
    <property type="match status" value="1"/>
</dbReference>
<dbReference type="EMBL" id="AP014936">
    <property type="protein sequence ID" value="BAU49399.1"/>
    <property type="molecule type" value="Genomic_DNA"/>
</dbReference>
<keyword evidence="3" id="KW-0731">Sigma factor</keyword>
<keyword evidence="5" id="KW-0804">Transcription</keyword>
<evidence type="ECO:0000256" key="4">
    <source>
        <dbReference type="ARBA" id="ARBA00023125"/>
    </source>
</evidence>
<dbReference type="PANTHER" id="PTHR43133:SF8">
    <property type="entry name" value="RNA POLYMERASE SIGMA FACTOR HI_1459-RELATED"/>
    <property type="match status" value="1"/>
</dbReference>
<dbReference type="InterPro" id="IPR014284">
    <property type="entry name" value="RNA_pol_sigma-70_dom"/>
</dbReference>
<dbReference type="CDD" id="cd06171">
    <property type="entry name" value="Sigma70_r4"/>
    <property type="match status" value="1"/>
</dbReference>
<gene>
    <name evidence="7" type="ORF">SVA_2851</name>
</gene>
<name>A0A1B4V786_9GAMM</name>
<evidence type="ECO:0000313" key="8">
    <source>
        <dbReference type="Proteomes" id="UP000218899"/>
    </source>
</evidence>
<evidence type="ECO:0000256" key="2">
    <source>
        <dbReference type="ARBA" id="ARBA00023015"/>
    </source>
</evidence>
<reference evidence="7 8" key="1">
    <citation type="submission" date="2015-08" db="EMBL/GenBank/DDBJ databases">
        <title>Complete genome sequence of Sulfurifustis variabilis.</title>
        <authorList>
            <person name="Miura A."/>
            <person name="Kojima H."/>
            <person name="Fukui M."/>
        </authorList>
    </citation>
    <scope>NUCLEOTIDE SEQUENCE [LARGE SCALE GENOMIC DNA]</scope>
    <source>
        <strain evidence="8">skN76</strain>
    </source>
</reference>
<keyword evidence="4" id="KW-0238">DNA-binding</keyword>
<keyword evidence="2" id="KW-0805">Transcription regulation</keyword>
<dbReference type="KEGG" id="sva:SVA_2851"/>
<evidence type="ECO:0000313" key="7">
    <source>
        <dbReference type="EMBL" id="BAU49399.1"/>
    </source>
</evidence>
<accession>A0A1B4V786</accession>
<evidence type="ECO:0000256" key="5">
    <source>
        <dbReference type="ARBA" id="ARBA00023163"/>
    </source>
</evidence>
<keyword evidence="8" id="KW-1185">Reference proteome</keyword>
<sequence>MLQPDTDNHPDDATLARRVAQAAPGIDGEAEAELCRRLAPRVRLYGLRHLRSESAAADLTQQVMLMMIERLRAGEVREPERLASFLFGMCRMMVLELRRGNRRRERLLETYGEALAPAETRAPDPDRGRLADCLARLPERERTILMLTFHDDLPAESLARELNLTPANVRVIRHRALERLRGCVNGAAA</sequence>
<dbReference type="Gene3D" id="1.10.1740.10">
    <property type="match status" value="1"/>
</dbReference>
<dbReference type="SUPFAM" id="SSF88659">
    <property type="entry name" value="Sigma3 and sigma4 domains of RNA polymerase sigma factors"/>
    <property type="match status" value="1"/>
</dbReference>
<organism evidence="7 8">
    <name type="scientific">Sulfurifustis variabilis</name>
    <dbReference type="NCBI Taxonomy" id="1675686"/>
    <lineage>
        <taxon>Bacteria</taxon>
        <taxon>Pseudomonadati</taxon>
        <taxon>Pseudomonadota</taxon>
        <taxon>Gammaproteobacteria</taxon>
        <taxon>Acidiferrobacterales</taxon>
        <taxon>Acidiferrobacteraceae</taxon>
        <taxon>Sulfurifustis</taxon>
    </lineage>
</organism>
<dbReference type="OrthoDB" id="9784272at2"/>
<dbReference type="GO" id="GO:0003677">
    <property type="term" value="F:DNA binding"/>
    <property type="evidence" value="ECO:0007669"/>
    <property type="project" value="UniProtKB-KW"/>
</dbReference>
<dbReference type="InterPro" id="IPR039425">
    <property type="entry name" value="RNA_pol_sigma-70-like"/>
</dbReference>
<dbReference type="AlphaFoldDB" id="A0A1B4V786"/>
<dbReference type="InterPro" id="IPR013325">
    <property type="entry name" value="RNA_pol_sigma_r2"/>
</dbReference>
<evidence type="ECO:0000256" key="1">
    <source>
        <dbReference type="ARBA" id="ARBA00010641"/>
    </source>
</evidence>
<protein>
    <submittedName>
        <fullName evidence="7">RNA polymerase subunit sigma-24</fullName>
    </submittedName>
</protein>
<dbReference type="InterPro" id="IPR013324">
    <property type="entry name" value="RNA_pol_sigma_r3/r4-like"/>
</dbReference>